<dbReference type="Pfam" id="PF03929">
    <property type="entry name" value="PepSY_TM"/>
    <property type="match status" value="1"/>
</dbReference>
<organism evidence="2 3">
    <name type="scientific">Catenovulum adriaticum</name>
    <dbReference type="NCBI Taxonomy" id="2984846"/>
    <lineage>
        <taxon>Bacteria</taxon>
        <taxon>Pseudomonadati</taxon>
        <taxon>Pseudomonadota</taxon>
        <taxon>Gammaproteobacteria</taxon>
        <taxon>Alteromonadales</taxon>
        <taxon>Alteromonadaceae</taxon>
        <taxon>Catenovulum</taxon>
    </lineage>
</organism>
<name>A0ABY7APZ8_9ALTE</name>
<keyword evidence="1" id="KW-0472">Membrane</keyword>
<evidence type="ECO:0000256" key="1">
    <source>
        <dbReference type="SAM" id="Phobius"/>
    </source>
</evidence>
<dbReference type="EMBL" id="CP109965">
    <property type="protein sequence ID" value="WAJ71630.1"/>
    <property type="molecule type" value="Genomic_DNA"/>
</dbReference>
<feature type="transmembrane region" description="Helical" evidence="1">
    <location>
        <begin position="320"/>
        <end position="341"/>
    </location>
</feature>
<evidence type="ECO:0000313" key="2">
    <source>
        <dbReference type="EMBL" id="WAJ71630.1"/>
    </source>
</evidence>
<accession>A0ABY7APZ8</accession>
<proteinExistence type="predicted"/>
<keyword evidence="3" id="KW-1185">Reference proteome</keyword>
<gene>
    <name evidence="2" type="ORF">OLW01_11795</name>
</gene>
<reference evidence="2" key="1">
    <citation type="submission" date="2022-10" db="EMBL/GenBank/DDBJ databases">
        <title>Catenovulum adriacola sp. nov. isolated in the Harbour of Susak.</title>
        <authorList>
            <person name="Schoch T."/>
            <person name="Reich S.J."/>
            <person name="Stoeferle S."/>
            <person name="Flaiz M."/>
            <person name="Kazda M."/>
            <person name="Riedel C.U."/>
            <person name="Duerre P."/>
        </authorList>
    </citation>
    <scope>NUCLEOTIDE SEQUENCE</scope>
    <source>
        <strain evidence="2">TS8</strain>
    </source>
</reference>
<keyword evidence="1" id="KW-1133">Transmembrane helix</keyword>
<evidence type="ECO:0000313" key="3">
    <source>
        <dbReference type="Proteomes" id="UP001163726"/>
    </source>
</evidence>
<sequence length="351" mass="40029">MHLVIALFAGVILIGLSITGSLLIYAKDIQTYFQPEYWTVAPQTKPLPLDVLLKKVTSQTGQTATLVTPETNPNKAWQVQLSNKMYISVNPYTGKKLHQYNYYQTFYGYLLGFHRWLLYQNDAGGYPLRNIVSLASVCLMLELLLGFYLWVKPKKRLKRLKVNPKAKRKILFYQLHTVVGVYVFIPLFLVAFSGMAFHWNTIAQGTVEAVTFAKVEPRPEAPTINPQSQVKINEALSNARLALPEASLYRIYLPKAETEPMALRMQMPGETHAYSWVWVDPFTAGVLQVYDGSKANFATQVWNFRYKFHIGDFAGGLVQALWLILALTPLFFVVSGVYLFCLRKQRKQKTT</sequence>
<dbReference type="PANTHER" id="PTHR34219">
    <property type="entry name" value="IRON-REGULATED INNER MEMBRANE PROTEIN-RELATED"/>
    <property type="match status" value="1"/>
</dbReference>
<keyword evidence="1" id="KW-0812">Transmembrane</keyword>
<dbReference type="RefSeq" id="WP_268076223.1">
    <property type="nucleotide sequence ID" value="NZ_CP109965.1"/>
</dbReference>
<protein>
    <submittedName>
        <fullName evidence="2">PepSY domain-containing protein</fullName>
    </submittedName>
</protein>
<dbReference type="Proteomes" id="UP001163726">
    <property type="component" value="Chromosome"/>
</dbReference>
<dbReference type="InterPro" id="IPR005625">
    <property type="entry name" value="PepSY-ass_TM"/>
</dbReference>
<feature type="transmembrane region" description="Helical" evidence="1">
    <location>
        <begin position="131"/>
        <end position="151"/>
    </location>
</feature>
<feature type="transmembrane region" description="Helical" evidence="1">
    <location>
        <begin position="171"/>
        <end position="192"/>
    </location>
</feature>